<evidence type="ECO:0000313" key="2">
    <source>
        <dbReference type="EMBL" id="REH28657.1"/>
    </source>
</evidence>
<keyword evidence="3" id="KW-1185">Reference proteome</keyword>
<accession>A0A3E0GWG7</accession>
<feature type="compositionally biased region" description="Low complexity" evidence="1">
    <location>
        <begin position="307"/>
        <end position="318"/>
    </location>
</feature>
<gene>
    <name evidence="2" type="ORF">BCF44_12699</name>
</gene>
<sequence>MITDPTPQRALRSHLPARPRPQVLHSADHLAVLVARLMPRDRWLIRMLFEHRVLTTDQIVQLCFRGHRTANQRLRLLYEWGVVARFQPHRTVGSNPLHYVLDTAGALVLAHEHGTDLKTLGYSRETELGRAYSLQLAHTVGCNSLLASLVHHARQPGAAGQLSTWWSAARCASVWGDIVTPDAYARWDEAGTTVEWFLEFDFGTERLARIAAKLPRYARLATATGIITPLLVWLPSARREATVRTAFVDTMRGLDHRLVPVATTSPEACADAVDMNLPRWQSLAGGDRVRLADLPSLWPELPPPASSPVSSSGPKLVAAPPPMPPTADGT</sequence>
<reference evidence="2 3" key="1">
    <citation type="submission" date="2018-08" db="EMBL/GenBank/DDBJ databases">
        <title>Genomic Encyclopedia of Archaeal and Bacterial Type Strains, Phase II (KMG-II): from individual species to whole genera.</title>
        <authorList>
            <person name="Goeker M."/>
        </authorList>
    </citation>
    <scope>NUCLEOTIDE SEQUENCE [LARGE SCALE GENOMIC DNA]</scope>
    <source>
        <strain evidence="2 3">DSM 45791</strain>
    </source>
</reference>
<dbReference type="RefSeq" id="WP_116181436.1">
    <property type="nucleotide sequence ID" value="NZ_CP144375.1"/>
</dbReference>
<evidence type="ECO:0000256" key="1">
    <source>
        <dbReference type="SAM" id="MobiDB-lite"/>
    </source>
</evidence>
<proteinExistence type="predicted"/>
<dbReference type="Proteomes" id="UP000256269">
    <property type="component" value="Unassembled WGS sequence"/>
</dbReference>
<dbReference type="Pfam" id="PF13814">
    <property type="entry name" value="Replic_Relax"/>
    <property type="match status" value="1"/>
</dbReference>
<dbReference type="OrthoDB" id="2562278at2"/>
<dbReference type="AlphaFoldDB" id="A0A3E0GWG7"/>
<name>A0A3E0GWG7_9PSEU</name>
<evidence type="ECO:0000313" key="3">
    <source>
        <dbReference type="Proteomes" id="UP000256269"/>
    </source>
</evidence>
<feature type="region of interest" description="Disordered" evidence="1">
    <location>
        <begin position="300"/>
        <end position="330"/>
    </location>
</feature>
<dbReference type="EMBL" id="QUNO01000026">
    <property type="protein sequence ID" value="REH28657.1"/>
    <property type="molecule type" value="Genomic_DNA"/>
</dbReference>
<dbReference type="InterPro" id="IPR025855">
    <property type="entry name" value="Replic_Relax"/>
</dbReference>
<feature type="compositionally biased region" description="Pro residues" evidence="1">
    <location>
        <begin position="319"/>
        <end position="330"/>
    </location>
</feature>
<comment type="caution">
    <text evidence="2">The sequence shown here is derived from an EMBL/GenBank/DDBJ whole genome shotgun (WGS) entry which is preliminary data.</text>
</comment>
<organism evidence="2 3">
    <name type="scientific">Kutzneria buriramensis</name>
    <dbReference type="NCBI Taxonomy" id="1045776"/>
    <lineage>
        <taxon>Bacteria</taxon>
        <taxon>Bacillati</taxon>
        <taxon>Actinomycetota</taxon>
        <taxon>Actinomycetes</taxon>
        <taxon>Pseudonocardiales</taxon>
        <taxon>Pseudonocardiaceae</taxon>
        <taxon>Kutzneria</taxon>
    </lineage>
</organism>
<protein>
    <submittedName>
        <fullName evidence="2">Protein involved in plasmid replication-relaxation</fullName>
    </submittedName>
</protein>